<accession>A0A0L0W8A8</accession>
<dbReference type="EMBL" id="LGSS01000012">
    <property type="protein sequence ID" value="KNF07808.1"/>
    <property type="molecule type" value="Genomic_DNA"/>
</dbReference>
<evidence type="ECO:0000256" key="3">
    <source>
        <dbReference type="ARBA" id="ARBA00022692"/>
    </source>
</evidence>
<evidence type="ECO:0000313" key="7">
    <source>
        <dbReference type="EMBL" id="KNF07808.1"/>
    </source>
</evidence>
<feature type="transmembrane region" description="Helical" evidence="6">
    <location>
        <begin position="488"/>
        <end position="510"/>
    </location>
</feature>
<feature type="transmembrane region" description="Helical" evidence="6">
    <location>
        <begin position="328"/>
        <end position="353"/>
    </location>
</feature>
<dbReference type="Proteomes" id="UP000037267">
    <property type="component" value="Unassembled WGS sequence"/>
</dbReference>
<sequence>MSKNNFLKGAAILGIAGIIVKIIGAFYRIPLSNIITTEGVGYYQSAYPFYVLLVAVSTSGFPTAVSKLISEKRAIEDYRGAHRIFKISFLGFLIAGVTTSLVVLIWAKSIAIKIGNANSYYSLLGLVPALLFVPIMSAFRGYFQGEQNMAPTALSQLVEQVFRLLIGFPLAYALLSEGLPQAAGGASFGASAGAIGGTLLVIFIYSKQRRKRVREFRNSIECEPESTSTIIKDILAIAIPITIGASIVPITSTIDTWIIMNRLQSIGYTAKQASMMFGQLTGNAQTLINLPQALSTAVAMSLVPAISESLVRKDYKGMKNITNSGIRVTLLMGLPAAIGLFVLSTPIINLLYFKNTVEEQLGAGMLLQVLSISVIFLTLVQSLTAILQGVGKTMIPVRNLAIGAVVKAILSYTLTGIPAINIKGAAISTVATYVVASFLNFIYVKKYTKVDLKLMDTFIKPIISVTLMAIVVKISFTFTQSMVGSKLATIIAIGIGGIVYGLALLVTGSITSEDFELIPKGEKLAQKLKSIGLLRK</sequence>
<dbReference type="InterPro" id="IPR002797">
    <property type="entry name" value="Polysacc_synth"/>
</dbReference>
<dbReference type="PANTHER" id="PTHR30250:SF21">
    <property type="entry name" value="LIPID II FLIPPASE MURJ"/>
    <property type="match status" value="1"/>
</dbReference>
<feature type="transmembrane region" description="Helical" evidence="6">
    <location>
        <begin position="87"/>
        <end position="107"/>
    </location>
</feature>
<keyword evidence="5 6" id="KW-0472">Membrane</keyword>
<feature type="transmembrane region" description="Helical" evidence="6">
    <location>
        <begin position="47"/>
        <end position="66"/>
    </location>
</feature>
<keyword evidence="3 6" id="KW-0812">Transmembrane</keyword>
<comment type="caution">
    <text evidence="7">The sequence shown here is derived from an EMBL/GenBank/DDBJ whole genome shotgun (WGS) entry which is preliminary data.</text>
</comment>
<evidence type="ECO:0000256" key="4">
    <source>
        <dbReference type="ARBA" id="ARBA00022989"/>
    </source>
</evidence>
<feature type="transmembrane region" description="Helical" evidence="6">
    <location>
        <begin position="160"/>
        <end position="176"/>
    </location>
</feature>
<dbReference type="CDD" id="cd13124">
    <property type="entry name" value="MATE_SpoVB_like"/>
    <property type="match status" value="1"/>
</dbReference>
<keyword evidence="8" id="KW-1185">Reference proteome</keyword>
<dbReference type="PIRSF" id="PIRSF038958">
    <property type="entry name" value="PG_synth_SpoVB"/>
    <property type="match status" value="1"/>
</dbReference>
<keyword evidence="4 6" id="KW-1133">Transmembrane helix</keyword>
<dbReference type="PANTHER" id="PTHR30250">
    <property type="entry name" value="PST FAMILY PREDICTED COLANIC ACID TRANSPORTER"/>
    <property type="match status" value="1"/>
</dbReference>
<feature type="transmembrane region" description="Helical" evidence="6">
    <location>
        <begin position="182"/>
        <end position="205"/>
    </location>
</feature>
<dbReference type="PATRIC" id="fig|1503.3.peg.366"/>
<evidence type="ECO:0000256" key="5">
    <source>
        <dbReference type="ARBA" id="ARBA00023136"/>
    </source>
</evidence>
<evidence type="ECO:0000256" key="6">
    <source>
        <dbReference type="SAM" id="Phobius"/>
    </source>
</evidence>
<feature type="transmembrane region" description="Helical" evidence="6">
    <location>
        <begin position="426"/>
        <end position="445"/>
    </location>
</feature>
<dbReference type="STRING" id="1503.CLPU_12c00810"/>
<dbReference type="InterPro" id="IPR050833">
    <property type="entry name" value="Poly_Biosynth_Transport"/>
</dbReference>
<reference evidence="8" key="1">
    <citation type="submission" date="2015-07" db="EMBL/GenBank/DDBJ databases">
        <title>Draft genome sequence of the purine-degrading Gottschalkia purinilyticum DSM 1384 (formerly Clostridium purinilyticum).</title>
        <authorList>
            <person name="Poehlein A."/>
            <person name="Schiel-Bengelsdorf B."/>
            <person name="Bengelsdorf F.R."/>
            <person name="Daniel R."/>
            <person name="Duerre P."/>
        </authorList>
    </citation>
    <scope>NUCLEOTIDE SEQUENCE [LARGE SCALE GENOMIC DNA]</scope>
    <source>
        <strain evidence="8">DSM 1384</strain>
    </source>
</reference>
<dbReference type="AlphaFoldDB" id="A0A0L0W8A8"/>
<name>A0A0L0W8A8_GOTPU</name>
<feature type="transmembrane region" description="Helical" evidence="6">
    <location>
        <begin position="119"/>
        <end position="139"/>
    </location>
</feature>
<protein>
    <submittedName>
        <fullName evidence="7">Stage V sporulation protein B</fullName>
    </submittedName>
</protein>
<comment type="subcellular location">
    <subcellularLocation>
        <location evidence="1">Cell membrane</location>
        <topology evidence="1">Multi-pass membrane protein</topology>
    </subcellularLocation>
</comment>
<dbReference type="Pfam" id="PF01943">
    <property type="entry name" value="Polysacc_synt"/>
    <property type="match status" value="1"/>
</dbReference>
<dbReference type="RefSeq" id="WP_050355931.1">
    <property type="nucleotide sequence ID" value="NZ_LGSS01000012.1"/>
</dbReference>
<feature type="transmembrane region" description="Helical" evidence="6">
    <location>
        <begin position="7"/>
        <end position="27"/>
    </location>
</feature>
<evidence type="ECO:0000256" key="2">
    <source>
        <dbReference type="ARBA" id="ARBA00022475"/>
    </source>
</evidence>
<evidence type="ECO:0000256" key="1">
    <source>
        <dbReference type="ARBA" id="ARBA00004651"/>
    </source>
</evidence>
<evidence type="ECO:0000313" key="8">
    <source>
        <dbReference type="Proteomes" id="UP000037267"/>
    </source>
</evidence>
<gene>
    <name evidence="7" type="primary">spoVB</name>
    <name evidence="7" type="ORF">CLPU_12c00810</name>
</gene>
<feature type="transmembrane region" description="Helical" evidence="6">
    <location>
        <begin position="457"/>
        <end position="476"/>
    </location>
</feature>
<proteinExistence type="predicted"/>
<dbReference type="GO" id="GO:0005886">
    <property type="term" value="C:plasma membrane"/>
    <property type="evidence" value="ECO:0007669"/>
    <property type="project" value="UniProtKB-SubCell"/>
</dbReference>
<feature type="transmembrane region" description="Helical" evidence="6">
    <location>
        <begin position="399"/>
        <end position="420"/>
    </location>
</feature>
<organism evidence="7 8">
    <name type="scientific">Gottschalkia purinilytica</name>
    <name type="common">Clostridium purinilyticum</name>
    <dbReference type="NCBI Taxonomy" id="1503"/>
    <lineage>
        <taxon>Bacteria</taxon>
        <taxon>Bacillati</taxon>
        <taxon>Bacillota</taxon>
        <taxon>Tissierellia</taxon>
        <taxon>Tissierellales</taxon>
        <taxon>Gottschalkiaceae</taxon>
        <taxon>Gottschalkia</taxon>
    </lineage>
</organism>
<feature type="transmembrane region" description="Helical" evidence="6">
    <location>
        <begin position="365"/>
        <end position="387"/>
    </location>
</feature>
<dbReference type="OrthoDB" id="9775950at2"/>
<keyword evidence="2" id="KW-1003">Cell membrane</keyword>
<dbReference type="InterPro" id="IPR024923">
    <property type="entry name" value="PG_synth_SpoVB"/>
</dbReference>